<evidence type="ECO:0000256" key="5">
    <source>
        <dbReference type="ARBA" id="ARBA00022679"/>
    </source>
</evidence>
<evidence type="ECO:0000259" key="9">
    <source>
        <dbReference type="Pfam" id="PF01035"/>
    </source>
</evidence>
<organism evidence="10 11">
    <name type="scientific">Pseudoglutamicibacter cumminsii</name>
    <dbReference type="NCBI Taxonomy" id="156979"/>
    <lineage>
        <taxon>Bacteria</taxon>
        <taxon>Bacillati</taxon>
        <taxon>Actinomycetota</taxon>
        <taxon>Actinomycetes</taxon>
        <taxon>Micrococcales</taxon>
        <taxon>Micrococcaceae</taxon>
        <taxon>Pseudoglutamicibacter</taxon>
    </lineage>
</organism>
<dbReference type="SUPFAM" id="SSF53155">
    <property type="entry name" value="Methylated DNA-protein cysteine methyltransferase domain"/>
    <property type="match status" value="1"/>
</dbReference>
<accession>A0AAP4C9P6</accession>
<dbReference type="EMBL" id="JASODW010000012">
    <property type="protein sequence ID" value="MDK6275797.1"/>
    <property type="molecule type" value="Genomic_DNA"/>
</dbReference>
<dbReference type="InterPro" id="IPR036388">
    <property type="entry name" value="WH-like_DNA-bd_sf"/>
</dbReference>
<dbReference type="Pfam" id="PF01035">
    <property type="entry name" value="DNA_binding_1"/>
    <property type="match status" value="1"/>
</dbReference>
<dbReference type="CDD" id="cd06445">
    <property type="entry name" value="ATase"/>
    <property type="match status" value="1"/>
</dbReference>
<dbReference type="Gene3D" id="3.30.160.70">
    <property type="entry name" value="Methylated DNA-protein cysteine methyltransferase domain"/>
    <property type="match status" value="1"/>
</dbReference>
<comment type="catalytic activity">
    <reaction evidence="8">
        <text>a 6-O-methyl-2'-deoxyguanosine in DNA + L-cysteinyl-[protein] = S-methyl-L-cysteinyl-[protein] + a 2'-deoxyguanosine in DNA</text>
        <dbReference type="Rhea" id="RHEA:24000"/>
        <dbReference type="Rhea" id="RHEA-COMP:10131"/>
        <dbReference type="Rhea" id="RHEA-COMP:10132"/>
        <dbReference type="Rhea" id="RHEA-COMP:11367"/>
        <dbReference type="Rhea" id="RHEA-COMP:11368"/>
        <dbReference type="ChEBI" id="CHEBI:29950"/>
        <dbReference type="ChEBI" id="CHEBI:82612"/>
        <dbReference type="ChEBI" id="CHEBI:85445"/>
        <dbReference type="ChEBI" id="CHEBI:85448"/>
        <dbReference type="EC" id="2.1.1.63"/>
    </reaction>
</comment>
<dbReference type="GO" id="GO:0006281">
    <property type="term" value="P:DNA repair"/>
    <property type="evidence" value="ECO:0007669"/>
    <property type="project" value="UniProtKB-KW"/>
</dbReference>
<dbReference type="RefSeq" id="WP_285333483.1">
    <property type="nucleotide sequence ID" value="NZ_CALUAG010000014.1"/>
</dbReference>
<dbReference type="PANTHER" id="PTHR10815">
    <property type="entry name" value="METHYLATED-DNA--PROTEIN-CYSTEINE METHYLTRANSFERASE"/>
    <property type="match status" value="1"/>
</dbReference>
<sequence>MSDSSHIVAAVAELATAVGTLVVSATPNGISRVDFKHRMNPFVEKGMARLFEDADAGLRDEAQKWADMAVEQIDEYFMLERDMFDVPLDGPHGDGFREHAQRLLAQIPYGSTITYTELAEMAGSPDAVRAAGTACATNPLPLLLPCHRVVRTDGRMGAYLGGEAAKKHLLRMEAEGLVTPCNGS</sequence>
<evidence type="ECO:0000256" key="1">
    <source>
        <dbReference type="ARBA" id="ARBA00001286"/>
    </source>
</evidence>
<keyword evidence="4 10" id="KW-0489">Methyltransferase</keyword>
<keyword evidence="5 10" id="KW-0808">Transferase</keyword>
<dbReference type="GO" id="GO:0032259">
    <property type="term" value="P:methylation"/>
    <property type="evidence" value="ECO:0007669"/>
    <property type="project" value="UniProtKB-KW"/>
</dbReference>
<protein>
    <recommendedName>
        <fullName evidence="3">methylated-DNA--[protein]-cysteine S-methyltransferase</fullName>
        <ecNumber evidence="3">2.1.1.63</ecNumber>
    </recommendedName>
</protein>
<dbReference type="NCBIfam" id="TIGR00589">
    <property type="entry name" value="ogt"/>
    <property type="match status" value="1"/>
</dbReference>
<dbReference type="Gene3D" id="1.10.10.10">
    <property type="entry name" value="Winged helix-like DNA-binding domain superfamily/Winged helix DNA-binding domain"/>
    <property type="match status" value="1"/>
</dbReference>
<dbReference type="GO" id="GO:0003908">
    <property type="term" value="F:methylated-DNA-[protein]-cysteine S-methyltransferase activity"/>
    <property type="evidence" value="ECO:0007669"/>
    <property type="project" value="UniProtKB-EC"/>
</dbReference>
<evidence type="ECO:0000313" key="10">
    <source>
        <dbReference type="EMBL" id="MDK6275797.1"/>
    </source>
</evidence>
<dbReference type="InterPro" id="IPR001497">
    <property type="entry name" value="MethylDNA_cys_MeTrfase_AS"/>
</dbReference>
<evidence type="ECO:0000256" key="7">
    <source>
        <dbReference type="ARBA" id="ARBA00023204"/>
    </source>
</evidence>
<evidence type="ECO:0000256" key="8">
    <source>
        <dbReference type="ARBA" id="ARBA00049348"/>
    </source>
</evidence>
<dbReference type="FunFam" id="1.10.10.10:FF:000214">
    <property type="entry name" value="Methylated-DNA--protein-cysteine methyltransferase"/>
    <property type="match status" value="1"/>
</dbReference>
<keyword evidence="7" id="KW-0234">DNA repair</keyword>
<evidence type="ECO:0000313" key="11">
    <source>
        <dbReference type="Proteomes" id="UP001240483"/>
    </source>
</evidence>
<evidence type="ECO:0000256" key="4">
    <source>
        <dbReference type="ARBA" id="ARBA00022603"/>
    </source>
</evidence>
<reference evidence="10" key="1">
    <citation type="submission" date="2023-05" db="EMBL/GenBank/DDBJ databases">
        <title>Cataloging the Phylogenetic Diversity of Human Bladder Bacteria.</title>
        <authorList>
            <person name="Du J."/>
        </authorList>
    </citation>
    <scope>NUCLEOTIDE SEQUENCE</scope>
    <source>
        <strain evidence="10">UMB9978</strain>
    </source>
</reference>
<dbReference type="PROSITE" id="PS00374">
    <property type="entry name" value="MGMT"/>
    <property type="match status" value="1"/>
</dbReference>
<dbReference type="AlphaFoldDB" id="A0AAP4C9P6"/>
<dbReference type="Proteomes" id="UP001240483">
    <property type="component" value="Unassembled WGS sequence"/>
</dbReference>
<proteinExistence type="inferred from homology"/>
<comment type="similarity">
    <text evidence="2">Belongs to the MGMT family.</text>
</comment>
<name>A0AAP4C9P6_9MICC</name>
<gene>
    <name evidence="10" type="ORF">QP116_08655</name>
</gene>
<dbReference type="InterPro" id="IPR036631">
    <property type="entry name" value="MGMT_N_sf"/>
</dbReference>
<dbReference type="InterPro" id="IPR014048">
    <property type="entry name" value="MethylDNA_cys_MeTrfase_DNA-bd"/>
</dbReference>
<dbReference type="EC" id="2.1.1.63" evidence="3"/>
<comment type="caution">
    <text evidence="10">The sequence shown here is derived from an EMBL/GenBank/DDBJ whole genome shotgun (WGS) entry which is preliminary data.</text>
</comment>
<keyword evidence="6" id="KW-0227">DNA damage</keyword>
<evidence type="ECO:0000256" key="2">
    <source>
        <dbReference type="ARBA" id="ARBA00008711"/>
    </source>
</evidence>
<dbReference type="SUPFAM" id="SSF46767">
    <property type="entry name" value="Methylated DNA-protein cysteine methyltransferase, C-terminal domain"/>
    <property type="match status" value="1"/>
</dbReference>
<comment type="catalytic activity">
    <reaction evidence="1">
        <text>a 4-O-methyl-thymidine in DNA + L-cysteinyl-[protein] = a thymidine in DNA + S-methyl-L-cysteinyl-[protein]</text>
        <dbReference type="Rhea" id="RHEA:53428"/>
        <dbReference type="Rhea" id="RHEA-COMP:10131"/>
        <dbReference type="Rhea" id="RHEA-COMP:10132"/>
        <dbReference type="Rhea" id="RHEA-COMP:13555"/>
        <dbReference type="Rhea" id="RHEA-COMP:13556"/>
        <dbReference type="ChEBI" id="CHEBI:29950"/>
        <dbReference type="ChEBI" id="CHEBI:82612"/>
        <dbReference type="ChEBI" id="CHEBI:137386"/>
        <dbReference type="ChEBI" id="CHEBI:137387"/>
        <dbReference type="EC" id="2.1.1.63"/>
    </reaction>
</comment>
<feature type="domain" description="Methylated-DNA-[protein]-cysteine S-methyltransferase DNA binding" evidence="9">
    <location>
        <begin position="96"/>
        <end position="174"/>
    </location>
</feature>
<evidence type="ECO:0000256" key="3">
    <source>
        <dbReference type="ARBA" id="ARBA00011918"/>
    </source>
</evidence>
<dbReference type="InterPro" id="IPR036217">
    <property type="entry name" value="MethylDNA_cys_MeTrfase_DNAb"/>
</dbReference>
<evidence type="ECO:0000256" key="6">
    <source>
        <dbReference type="ARBA" id="ARBA00022763"/>
    </source>
</evidence>
<dbReference type="PANTHER" id="PTHR10815:SF13">
    <property type="entry name" value="METHYLATED-DNA--PROTEIN-CYSTEINE METHYLTRANSFERASE"/>
    <property type="match status" value="1"/>
</dbReference>